<sequence length="115" mass="12794">MTNIASFSAAALYELAKSLHPKGVVDEAFIPVEIEGQPMELRYFTDRGDGSDVELSFFRADARYARRSIIVWQDGRIDPTDDGVLPESDKREGERPATLSAEDLARAAFAALQRF</sequence>
<gene>
    <name evidence="2" type="ORF">LMG22037_05800</name>
</gene>
<feature type="region of interest" description="Disordered" evidence="1">
    <location>
        <begin position="78"/>
        <end position="98"/>
    </location>
</feature>
<accession>A0A6J5CE13</accession>
<evidence type="ECO:0000313" key="2">
    <source>
        <dbReference type="EMBL" id="CAB3733458.1"/>
    </source>
</evidence>
<protein>
    <submittedName>
        <fullName evidence="2">Uncharacterized protein</fullName>
    </submittedName>
</protein>
<dbReference type="Proteomes" id="UP000494249">
    <property type="component" value="Unassembled WGS sequence"/>
</dbReference>
<dbReference type="EMBL" id="CADIKB010000046">
    <property type="protein sequence ID" value="CAB3733458.1"/>
    <property type="molecule type" value="Genomic_DNA"/>
</dbReference>
<name>A0A6J5CE13_9BURK</name>
<proteinExistence type="predicted"/>
<organism evidence="2 3">
    <name type="scientific">Paraburkholderia phenoliruptrix</name>
    <dbReference type="NCBI Taxonomy" id="252970"/>
    <lineage>
        <taxon>Bacteria</taxon>
        <taxon>Pseudomonadati</taxon>
        <taxon>Pseudomonadota</taxon>
        <taxon>Betaproteobacteria</taxon>
        <taxon>Burkholderiales</taxon>
        <taxon>Burkholderiaceae</taxon>
        <taxon>Paraburkholderia</taxon>
    </lineage>
</organism>
<dbReference type="AlphaFoldDB" id="A0A6J5CE13"/>
<evidence type="ECO:0000313" key="3">
    <source>
        <dbReference type="Proteomes" id="UP000494249"/>
    </source>
</evidence>
<dbReference type="RefSeq" id="WP_035483003.1">
    <property type="nucleotide sequence ID" value="NZ_CADFGL010000043.1"/>
</dbReference>
<reference evidence="2 3" key="1">
    <citation type="submission" date="2020-04" db="EMBL/GenBank/DDBJ databases">
        <authorList>
            <person name="De Canck E."/>
        </authorList>
    </citation>
    <scope>NUCLEOTIDE SEQUENCE [LARGE SCALE GENOMIC DNA]</scope>
    <source>
        <strain evidence="2 3">LMG 22037</strain>
    </source>
</reference>
<evidence type="ECO:0000256" key="1">
    <source>
        <dbReference type="SAM" id="MobiDB-lite"/>
    </source>
</evidence>